<protein>
    <submittedName>
        <fullName evidence="1">Uncharacterized protein</fullName>
    </submittedName>
</protein>
<dbReference type="AlphaFoldDB" id="D4Z201"/>
<organism evidence="1 2">
    <name type="scientific">Sphingobium indicum (strain DSM 16413 / CCM 7287 / MTCC 6362 / UT26 / NBRC 101211 / UT26S)</name>
    <name type="common">Sphingobium japonicum</name>
    <dbReference type="NCBI Taxonomy" id="452662"/>
    <lineage>
        <taxon>Bacteria</taxon>
        <taxon>Pseudomonadati</taxon>
        <taxon>Pseudomonadota</taxon>
        <taxon>Alphaproteobacteria</taxon>
        <taxon>Sphingomonadales</taxon>
        <taxon>Sphingomonadaceae</taxon>
        <taxon>Sphingobium</taxon>
    </lineage>
</organism>
<proteinExistence type="predicted"/>
<evidence type="ECO:0000313" key="1">
    <source>
        <dbReference type="EMBL" id="BAI96633.1"/>
    </source>
</evidence>
<keyword evidence="2" id="KW-1185">Reference proteome</keyword>
<accession>D4Z201</accession>
<evidence type="ECO:0000313" key="2">
    <source>
        <dbReference type="Proteomes" id="UP000007753"/>
    </source>
</evidence>
<sequence>MDNVLNQTAQPAFFSHPLPRARSFAMATTIRSGWVTKGPNSNRADNVFWLIRQPGLSATVTPTAFNMGRPGQ</sequence>
<gene>
    <name evidence="1" type="ordered locus">SJA_C1-17990</name>
</gene>
<name>D4Z201_SPHIU</name>
<dbReference type="Proteomes" id="UP000007753">
    <property type="component" value="Chromosome 1"/>
</dbReference>
<dbReference type="HOGENOM" id="CLU_2720284_0_0_5"/>
<reference evidence="1 2" key="1">
    <citation type="journal article" date="2010" name="J. Bacteriol.">
        <title>Complete genome sequence of the representative gamma-hexachlorocyclohexane-degrading bacterium Sphingobium japonicum UT26.</title>
        <authorList>
            <person name="Nagata Y."/>
            <person name="Ohtsubo Y."/>
            <person name="Endo R."/>
            <person name="Ichikawa N."/>
            <person name="Ankai A."/>
            <person name="Oguchi A."/>
            <person name="Fukui S."/>
            <person name="Fujita N."/>
            <person name="Tsuda M."/>
        </authorList>
    </citation>
    <scope>NUCLEOTIDE SEQUENCE [LARGE SCALE GENOMIC DNA]</scope>
    <source>
        <strain evidence="2">DSM 16413 / CCM 7287 / MTCC 6362 / UT26 / NBRC 101211 / UT26S</strain>
    </source>
</reference>
<dbReference type="KEGG" id="sjp:SJA_C1-17990"/>
<dbReference type="EMBL" id="AP010803">
    <property type="protein sequence ID" value="BAI96633.1"/>
    <property type="molecule type" value="Genomic_DNA"/>
</dbReference>